<accession>A0ABM9ENC1</accession>
<evidence type="ECO:0000256" key="4">
    <source>
        <dbReference type="ARBA" id="ARBA00022989"/>
    </source>
</evidence>
<gene>
    <name evidence="7" type="ORF">BACCIP111895_01268</name>
</gene>
<comment type="similarity">
    <text evidence="2">Belongs to the TMEM86 family.</text>
</comment>
<feature type="transmembrane region" description="Helical" evidence="6">
    <location>
        <begin position="30"/>
        <end position="48"/>
    </location>
</feature>
<evidence type="ECO:0000256" key="6">
    <source>
        <dbReference type="SAM" id="Phobius"/>
    </source>
</evidence>
<evidence type="ECO:0000256" key="1">
    <source>
        <dbReference type="ARBA" id="ARBA00004141"/>
    </source>
</evidence>
<evidence type="ECO:0000313" key="7">
    <source>
        <dbReference type="EMBL" id="CAH2714114.1"/>
    </source>
</evidence>
<protein>
    <recommendedName>
        <fullName evidence="9">Lysoplasmalogenase</fullName>
    </recommendedName>
</protein>
<keyword evidence="8" id="KW-1185">Reference proteome</keyword>
<evidence type="ECO:0008006" key="9">
    <source>
        <dbReference type="Google" id="ProtNLM"/>
    </source>
</evidence>
<dbReference type="PANTHER" id="PTHR31885:SF6">
    <property type="entry name" value="GH04784P"/>
    <property type="match status" value="1"/>
</dbReference>
<feature type="transmembrane region" description="Helical" evidence="6">
    <location>
        <begin position="106"/>
        <end position="126"/>
    </location>
</feature>
<evidence type="ECO:0000256" key="3">
    <source>
        <dbReference type="ARBA" id="ARBA00022692"/>
    </source>
</evidence>
<keyword evidence="3 6" id="KW-0812">Transmembrane</keyword>
<dbReference type="Proteomes" id="UP000838308">
    <property type="component" value="Unassembled WGS sequence"/>
</dbReference>
<evidence type="ECO:0000256" key="5">
    <source>
        <dbReference type="ARBA" id="ARBA00023136"/>
    </source>
</evidence>
<keyword evidence="5 6" id="KW-0472">Membrane</keyword>
<sequence length="223" mass="25135">MKIPWLPALILLMGLIYIFMIPDSPHSVKILFKLIPMLLIISYAYLQFPAKKSIPPWIILLGLFFCMLGDGLLRWFVVGLSAFLIGHLFYMTAFLCKWKFSKSRLAMILPLGLYAFLIGREIIAALQQEGNNALILPVLIYVIVISLMAWAAIMTGNKWAIIGSILFVVSDSILSWNMFVSNIAFAGPLIMITYYSAQFLIARSLRAFAPDTSKTIIRTNVHL</sequence>
<feature type="transmembrane region" description="Helical" evidence="6">
    <location>
        <begin position="80"/>
        <end position="100"/>
    </location>
</feature>
<reference evidence="7" key="1">
    <citation type="submission" date="2022-04" db="EMBL/GenBank/DDBJ databases">
        <authorList>
            <person name="Criscuolo A."/>
        </authorList>
    </citation>
    <scope>NUCLEOTIDE SEQUENCE</scope>
    <source>
        <strain evidence="7">CIP111895</strain>
    </source>
</reference>
<comment type="caution">
    <text evidence="7">The sequence shown here is derived from an EMBL/GenBank/DDBJ whole genome shotgun (WGS) entry which is preliminary data.</text>
</comment>
<keyword evidence="4 6" id="KW-1133">Transmembrane helix</keyword>
<proteinExistence type="inferred from homology"/>
<feature type="transmembrane region" description="Helical" evidence="6">
    <location>
        <begin position="6"/>
        <end position="23"/>
    </location>
</feature>
<organism evidence="7 8">
    <name type="scientific">Neobacillus rhizosphaerae</name>
    <dbReference type="NCBI Taxonomy" id="2880965"/>
    <lineage>
        <taxon>Bacteria</taxon>
        <taxon>Bacillati</taxon>
        <taxon>Bacillota</taxon>
        <taxon>Bacilli</taxon>
        <taxon>Bacillales</taxon>
        <taxon>Bacillaceae</taxon>
        <taxon>Neobacillus</taxon>
    </lineage>
</organism>
<evidence type="ECO:0000313" key="8">
    <source>
        <dbReference type="Proteomes" id="UP000838308"/>
    </source>
</evidence>
<name>A0ABM9ENC1_9BACI</name>
<dbReference type="EMBL" id="CALBWS010000005">
    <property type="protein sequence ID" value="CAH2714114.1"/>
    <property type="molecule type" value="Genomic_DNA"/>
</dbReference>
<comment type="subcellular location">
    <subcellularLocation>
        <location evidence="1">Membrane</location>
        <topology evidence="1">Multi-pass membrane protein</topology>
    </subcellularLocation>
</comment>
<feature type="transmembrane region" description="Helical" evidence="6">
    <location>
        <begin position="173"/>
        <end position="197"/>
    </location>
</feature>
<dbReference type="PANTHER" id="PTHR31885">
    <property type="entry name" value="GH04784P"/>
    <property type="match status" value="1"/>
</dbReference>
<feature type="transmembrane region" description="Helical" evidence="6">
    <location>
        <begin position="133"/>
        <end position="153"/>
    </location>
</feature>
<dbReference type="Pfam" id="PF07947">
    <property type="entry name" value="YhhN"/>
    <property type="match status" value="1"/>
</dbReference>
<evidence type="ECO:0000256" key="2">
    <source>
        <dbReference type="ARBA" id="ARBA00007375"/>
    </source>
</evidence>
<dbReference type="RefSeq" id="WP_248734443.1">
    <property type="nucleotide sequence ID" value="NZ_CALBWS010000005.1"/>
</dbReference>
<feature type="transmembrane region" description="Helical" evidence="6">
    <location>
        <begin position="54"/>
        <end position="73"/>
    </location>
</feature>
<dbReference type="InterPro" id="IPR012506">
    <property type="entry name" value="TMEM86B-like"/>
</dbReference>